<reference evidence="3" key="1">
    <citation type="submission" date="2017-09" db="EMBL/GenBank/DDBJ databases">
        <authorList>
            <person name="Varghese N."/>
            <person name="Submissions S."/>
        </authorList>
    </citation>
    <scope>NUCLEOTIDE SEQUENCE [LARGE SCALE GENOMIC DNA]</scope>
    <source>
        <strain evidence="3">CGMCC 1.12461</strain>
    </source>
</reference>
<evidence type="ECO:0000313" key="2">
    <source>
        <dbReference type="EMBL" id="SNY49371.1"/>
    </source>
</evidence>
<feature type="domain" description="DUF4398" evidence="1">
    <location>
        <begin position="50"/>
        <end position="122"/>
    </location>
</feature>
<evidence type="ECO:0000313" key="3">
    <source>
        <dbReference type="Proteomes" id="UP000219353"/>
    </source>
</evidence>
<protein>
    <recommendedName>
        <fullName evidence="1">DUF4398 domain-containing protein</fullName>
    </recommendedName>
</protein>
<name>A0A285IQY4_9GAMM</name>
<evidence type="ECO:0000259" key="1">
    <source>
        <dbReference type="Pfam" id="PF14346"/>
    </source>
</evidence>
<sequence length="146" mass="15464">MNTPILNQSSIMPNLIARPLCRLSKGAIVLASMVVLLAGCAAAPLPPSVELQNAERAISSAEQAQVTRYTSTELNTARTELAAARSALLAENMLQAERLAVQAGLSAELAMVKAELLKARAVNTDMQQSIDALQQEAQRNLSGVKP</sequence>
<organism evidence="2 3">
    <name type="scientific">Arsukibacterium tuosuense</name>
    <dbReference type="NCBI Taxonomy" id="1323745"/>
    <lineage>
        <taxon>Bacteria</taxon>
        <taxon>Pseudomonadati</taxon>
        <taxon>Pseudomonadota</taxon>
        <taxon>Gammaproteobacteria</taxon>
        <taxon>Chromatiales</taxon>
        <taxon>Chromatiaceae</taxon>
        <taxon>Arsukibacterium</taxon>
    </lineage>
</organism>
<dbReference type="AlphaFoldDB" id="A0A285IQY4"/>
<dbReference type="Gene3D" id="1.20.1270.390">
    <property type="match status" value="1"/>
</dbReference>
<proteinExistence type="predicted"/>
<keyword evidence="3" id="KW-1185">Reference proteome</keyword>
<dbReference type="RefSeq" id="WP_212682353.1">
    <property type="nucleotide sequence ID" value="NZ_OBEB01000002.1"/>
</dbReference>
<gene>
    <name evidence="2" type="ORF">SAMN06297280_1380</name>
</gene>
<dbReference type="InterPro" id="IPR025511">
    <property type="entry name" value="DUF4398"/>
</dbReference>
<dbReference type="Pfam" id="PF14346">
    <property type="entry name" value="DUF4398"/>
    <property type="match status" value="1"/>
</dbReference>
<dbReference type="EMBL" id="OBEB01000002">
    <property type="protein sequence ID" value="SNY49371.1"/>
    <property type="molecule type" value="Genomic_DNA"/>
</dbReference>
<dbReference type="Proteomes" id="UP000219353">
    <property type="component" value="Unassembled WGS sequence"/>
</dbReference>
<accession>A0A285IQY4</accession>